<feature type="compositionally biased region" description="Polar residues" evidence="8">
    <location>
        <begin position="1597"/>
        <end position="1616"/>
    </location>
</feature>
<dbReference type="Proteomes" id="UP000054359">
    <property type="component" value="Unassembled WGS sequence"/>
</dbReference>
<dbReference type="GO" id="GO:0140658">
    <property type="term" value="F:ATP-dependent chromatin remodeler activity"/>
    <property type="evidence" value="ECO:0007669"/>
    <property type="project" value="UniProtKB-ARBA"/>
</dbReference>
<dbReference type="Pfam" id="PF23078">
    <property type="entry name" value="HTH_CHD6-9"/>
    <property type="match status" value="1"/>
</dbReference>
<comment type="subcellular location">
    <subcellularLocation>
        <location evidence="1">Nucleus</location>
    </subcellularLocation>
</comment>
<dbReference type="InterPro" id="IPR056342">
    <property type="entry name" value="HTH_CHD6-9"/>
</dbReference>
<dbReference type="Gene3D" id="3.40.50.300">
    <property type="entry name" value="P-loop containing nucleotide triphosphate hydrolases"/>
    <property type="match status" value="1"/>
</dbReference>
<dbReference type="InterPro" id="IPR049730">
    <property type="entry name" value="SNF2/RAD54-like_C"/>
</dbReference>
<dbReference type="EMBL" id="KK113282">
    <property type="protein sequence ID" value="KFM59802.1"/>
    <property type="molecule type" value="Genomic_DNA"/>
</dbReference>
<dbReference type="PROSITE" id="PS51194">
    <property type="entry name" value="HELICASE_CTER"/>
    <property type="match status" value="1"/>
</dbReference>
<keyword evidence="5" id="KW-0067">ATP-binding</keyword>
<dbReference type="SMART" id="SM00490">
    <property type="entry name" value="HELICc"/>
    <property type="match status" value="1"/>
</dbReference>
<keyword evidence="3" id="KW-0547">Nucleotide-binding</keyword>
<feature type="compositionally biased region" description="Pro residues" evidence="8">
    <location>
        <begin position="1765"/>
        <end position="1776"/>
    </location>
</feature>
<dbReference type="PROSITE" id="PS51192">
    <property type="entry name" value="HELICASE_ATP_BIND_1"/>
    <property type="match status" value="1"/>
</dbReference>
<dbReference type="CDD" id="cd17995">
    <property type="entry name" value="DEXHc_CHD6_7_8_9"/>
    <property type="match status" value="1"/>
</dbReference>
<dbReference type="SMART" id="SM00487">
    <property type="entry name" value="DEXDc"/>
    <property type="match status" value="1"/>
</dbReference>
<dbReference type="PANTHER" id="PTHR46850:SF1">
    <property type="entry name" value="CHROMODOMAIN-HELICASE-DNA-BINDING PROTEIN 9"/>
    <property type="match status" value="1"/>
</dbReference>
<feature type="domain" description="Helicase ATP-binding" evidence="9">
    <location>
        <begin position="1"/>
        <end position="160"/>
    </location>
</feature>
<evidence type="ECO:0000259" key="9">
    <source>
        <dbReference type="PROSITE" id="PS51192"/>
    </source>
</evidence>
<feature type="coiled-coil region" evidence="7">
    <location>
        <begin position="955"/>
        <end position="994"/>
    </location>
</feature>
<keyword evidence="12" id="KW-1185">Reference proteome</keyword>
<feature type="region of interest" description="Disordered" evidence="8">
    <location>
        <begin position="1291"/>
        <end position="1312"/>
    </location>
</feature>
<dbReference type="STRING" id="407821.A0A087T3W3"/>
<evidence type="ECO:0000256" key="6">
    <source>
        <dbReference type="ARBA" id="ARBA00023242"/>
    </source>
</evidence>
<feature type="non-terminal residue" evidence="11">
    <location>
        <position position="1924"/>
    </location>
</feature>
<gene>
    <name evidence="11" type="ORF">X975_06629</name>
</gene>
<feature type="compositionally biased region" description="Basic and acidic residues" evidence="8">
    <location>
        <begin position="1879"/>
        <end position="1890"/>
    </location>
</feature>
<dbReference type="GO" id="GO:0016887">
    <property type="term" value="F:ATP hydrolysis activity"/>
    <property type="evidence" value="ECO:0007669"/>
    <property type="project" value="UniProtKB-ARBA"/>
</dbReference>
<dbReference type="FunFam" id="3.40.50.300:FF:000015">
    <property type="entry name" value="chromodomain-helicase-DNA-binding protein 9 isoform X1"/>
    <property type="match status" value="1"/>
</dbReference>
<evidence type="ECO:0000256" key="2">
    <source>
        <dbReference type="ARBA" id="ARBA00022737"/>
    </source>
</evidence>
<dbReference type="Gene3D" id="3.40.50.10810">
    <property type="entry name" value="Tandem AAA-ATPase domain"/>
    <property type="match status" value="1"/>
</dbReference>
<dbReference type="InterPro" id="IPR001650">
    <property type="entry name" value="Helicase_C-like"/>
</dbReference>
<evidence type="ECO:0000256" key="7">
    <source>
        <dbReference type="SAM" id="Coils"/>
    </source>
</evidence>
<dbReference type="Pfam" id="PF00176">
    <property type="entry name" value="SNF2-rel_dom"/>
    <property type="match status" value="1"/>
</dbReference>
<dbReference type="InterPro" id="IPR038718">
    <property type="entry name" value="SNF2-like_sf"/>
</dbReference>
<feature type="region of interest" description="Disordered" evidence="8">
    <location>
        <begin position="1858"/>
        <end position="1924"/>
    </location>
</feature>
<feature type="domain" description="Helicase C-terminal" evidence="10">
    <location>
        <begin position="299"/>
        <end position="468"/>
    </location>
</feature>
<accession>A0A087T3W3</accession>
<dbReference type="GO" id="GO:0005634">
    <property type="term" value="C:nucleus"/>
    <property type="evidence" value="ECO:0007669"/>
    <property type="project" value="UniProtKB-SubCell"/>
</dbReference>
<feature type="region of interest" description="Disordered" evidence="8">
    <location>
        <begin position="1721"/>
        <end position="1844"/>
    </location>
</feature>
<keyword evidence="7" id="KW-0175">Coiled coil</keyword>
<keyword evidence="6" id="KW-0539">Nucleus</keyword>
<evidence type="ECO:0000256" key="3">
    <source>
        <dbReference type="ARBA" id="ARBA00022741"/>
    </source>
</evidence>
<feature type="compositionally biased region" description="Polar residues" evidence="8">
    <location>
        <begin position="1802"/>
        <end position="1833"/>
    </location>
</feature>
<evidence type="ECO:0000256" key="8">
    <source>
        <dbReference type="SAM" id="MobiDB-lite"/>
    </source>
</evidence>
<dbReference type="PANTHER" id="PTHR46850">
    <property type="entry name" value="CHROMODOMAIN-HELICASE-DNA-BINDING PROTEIN 9"/>
    <property type="match status" value="1"/>
</dbReference>
<feature type="region of interest" description="Disordered" evidence="8">
    <location>
        <begin position="1574"/>
        <end position="1663"/>
    </location>
</feature>
<evidence type="ECO:0008006" key="13">
    <source>
        <dbReference type="Google" id="ProtNLM"/>
    </source>
</evidence>
<dbReference type="SUPFAM" id="SSF52540">
    <property type="entry name" value="P-loop containing nucleoside triphosphate hydrolases"/>
    <property type="match status" value="2"/>
</dbReference>
<organism evidence="11 12">
    <name type="scientific">Stegodyphus mimosarum</name>
    <name type="common">African social velvet spider</name>
    <dbReference type="NCBI Taxonomy" id="407821"/>
    <lineage>
        <taxon>Eukaryota</taxon>
        <taxon>Metazoa</taxon>
        <taxon>Ecdysozoa</taxon>
        <taxon>Arthropoda</taxon>
        <taxon>Chelicerata</taxon>
        <taxon>Arachnida</taxon>
        <taxon>Araneae</taxon>
        <taxon>Araneomorphae</taxon>
        <taxon>Entelegynae</taxon>
        <taxon>Eresoidea</taxon>
        <taxon>Eresidae</taxon>
        <taxon>Stegodyphus</taxon>
    </lineage>
</organism>
<feature type="compositionally biased region" description="Low complexity" evidence="8">
    <location>
        <begin position="1787"/>
        <end position="1798"/>
    </location>
</feature>
<dbReference type="OrthoDB" id="5857104at2759"/>
<feature type="compositionally biased region" description="Polar residues" evidence="8">
    <location>
        <begin position="1743"/>
        <end position="1755"/>
    </location>
</feature>
<dbReference type="InterPro" id="IPR027417">
    <property type="entry name" value="P-loop_NTPase"/>
</dbReference>
<dbReference type="InterPro" id="IPR051493">
    <property type="entry name" value="CHD"/>
</dbReference>
<evidence type="ECO:0000313" key="12">
    <source>
        <dbReference type="Proteomes" id="UP000054359"/>
    </source>
</evidence>
<sequence length="1924" mass="221291">MGLGKTIQSITFLNEIDKYGIPGPFLVIAPLSTIGNWQREFETWTDLNAITYHGSSPSRNMILEYEMYWKDEKGERIQDVYKFQVMITTFEIILTDCMELKSIPWRCVIIDEAHRLKNRNCKLLEGLRMLNTEHRVLLTGTPLQNNVEELFSLLNFLEPNRFASTEAFLEEFGNLKTESQVDKLKALLKPMMLRRLKEDVEKSLAPKEETVVEVELTNIQKKYYRAILERNFTFLTKGNCYSNMPNLMNTMMELRKCCIHPFLINGAEEQIINDYKMQHEESLDNNLNAMIQASGKLVLMDKLLPRLRCDGHRVLVFSQMVRCLDILEDYLVQKRYPYERIDGRVRGNLRQAAIDRFCKPDSDRFVFLLCTRAGGLGINLTAADTVIIFDSDWNPQNDLQAQARCHRIGQSKAVKVYRLICRNTYEREMFDKASLKLGLDKAVLQSMTMKENVGMNQQMSKKEIEDLLRKGAYGALMEDDNAGDKFCEEDIDQILQRRTQVITLESGTKGSTFSKATFASASTRSDIEIDDPNFWEKWAKKANLDVDELKNRNELIIQEPRRRTQTRRFGTDDLIDLSDLDSSDEDDESISARTRASRKGSKNRSKNRGRERDDDFMDDVPPGNWTRAECYKMEKGLLTFGWGRWDECMALGQFRRRLSHKDCEEISRTILLYCLLHYKGDEKIKSFIWDLICPNYDGEQRIHKNHSESETTVEQDAMFDGLSADDKGLSAPVPRGRKGKKIKKETKTVDQIIEECEWTKEEINNPDSLLNDEIYKRHLNRHSNKVLLRVRLLYYLRHEIIGDLHDQVFSGINASEIPLFVPPADGEPPTPWWDQELDKSLLLGIYKHGFERYNIMRQDPTLCFLSRCGPPDGAALLAELNVISNEDDMEDQTTQKDKDEDMEPLSPSSENDPPKTVPNNSNSYLTHGYEMGVIQFPSVTDVNTRVRRLVTAFQRNNKKLEIRNAQKARKIERREKFEAAIRERELKKRELQQRKWSRREEADFYRTISSFGVEYNEEKKEYNWARFRGIARLERKFDETLAEYYRCFYAMCKRVCGRELSEEEEQLSMNVEPISEERASRCLQRVELLNKIREEILCHPDLDERLKLCQPSMDLPDWWICGKHDKDLLIGAAKHGLSRMDYHLLHDPNLSFKDVLKNYPNAKTIQIGSMLSNPLGCSSPLNIYHTDDHMLLKEESIRKLKEELPISSDEFSVRDETILKQVHGDAGYEPEKAEFENSDKVKDASNCKESKFSANDSDVGILANDLKIKNNKQINEFPKNEEIIIDEAAVEESKDSDLKPQNNSSKIEIKSEKENEAMFLSATDGKHGKEDLSVEERTVSVRDVKQEDEIKLEDEETDIETDLRKDEEDIQNEMPVLERNADLPVTKIKNLQVLSPHDEQEKDDQKYDCDTDTESKCNYETMQVADEDSSVIKRERTFKIEKSEDDISVKLALQVKQEEILLDDNLRDKYNIPKMLSKDDTLHSHVDDSQMIAILQGCISQNDDVMSQASFNLDTEMGEPTVAQLLAFTNGNAVRWPKDKVLQIRLEHIVHAVEKNEWPIIRHTFLPTFPNVPSSTTPVPHPPVIASPVSHRASPVPSVSSQGHSGEVTPQATPEHTPQREPMLPEISTPNPTDFNILRKSPLQHIPTPPITESSKHRRRRRRRRFEIEAERAKLRQLLSHNMQQQQHHHQQQLQHVQQFLASSSLRNKIWDEHVEEKVQLPSVPSPAPSVPAASSNIPPPAHQNSSPRLSTTLGSLDLRVKPSITPPTPFTPLPLPQKNKTTPVESPASTAGSPTSPIDLSASSSGTNTSNQANISHNNSNQANASKPSGQPKTKEKRGARGGSRIDALALNLQARKQQQLMQEQHHPLADIGSLLERTTEKNKEHSETEEPPPPSHSRHHSHHHHLDRRNIEDEEAKLRKKR</sequence>
<evidence type="ECO:0000256" key="5">
    <source>
        <dbReference type="ARBA" id="ARBA00022840"/>
    </source>
</evidence>
<protein>
    <recommendedName>
        <fullName evidence="13">Chromodomain-helicase-DNA-binding protein 7</fullName>
    </recommendedName>
</protein>
<dbReference type="CDD" id="cd18793">
    <property type="entry name" value="SF2_C_SNF"/>
    <property type="match status" value="1"/>
</dbReference>
<feature type="region of interest" description="Disordered" evidence="8">
    <location>
        <begin position="581"/>
        <end position="620"/>
    </location>
</feature>
<feature type="compositionally biased region" description="Basic residues" evidence="8">
    <location>
        <begin position="595"/>
        <end position="607"/>
    </location>
</feature>
<dbReference type="GO" id="GO:0005524">
    <property type="term" value="F:ATP binding"/>
    <property type="evidence" value="ECO:0007669"/>
    <property type="project" value="UniProtKB-KW"/>
</dbReference>
<evidence type="ECO:0000256" key="4">
    <source>
        <dbReference type="ARBA" id="ARBA00022801"/>
    </source>
</evidence>
<dbReference type="Gene3D" id="1.10.10.60">
    <property type="entry name" value="Homeodomain-like"/>
    <property type="match status" value="2"/>
</dbReference>
<keyword evidence="4" id="KW-0378">Hydrolase</keyword>
<dbReference type="InterPro" id="IPR000330">
    <property type="entry name" value="SNF2_N"/>
</dbReference>
<reference evidence="11 12" key="1">
    <citation type="submission" date="2013-11" db="EMBL/GenBank/DDBJ databases">
        <title>Genome sequencing of Stegodyphus mimosarum.</title>
        <authorList>
            <person name="Bechsgaard J."/>
        </authorList>
    </citation>
    <scope>NUCLEOTIDE SEQUENCE [LARGE SCALE GENOMIC DNA]</scope>
</reference>
<name>A0A087T3W3_STEMI</name>
<dbReference type="InterPro" id="IPR014001">
    <property type="entry name" value="Helicase_ATP-bd"/>
</dbReference>
<keyword evidence="2" id="KW-0677">Repeat</keyword>
<evidence type="ECO:0000259" key="10">
    <source>
        <dbReference type="PROSITE" id="PS51194"/>
    </source>
</evidence>
<dbReference type="Pfam" id="PF00271">
    <property type="entry name" value="Helicase_C"/>
    <property type="match status" value="1"/>
</dbReference>
<dbReference type="GO" id="GO:0000791">
    <property type="term" value="C:euchromatin"/>
    <property type="evidence" value="ECO:0007669"/>
    <property type="project" value="UniProtKB-ARBA"/>
</dbReference>
<feature type="region of interest" description="Disordered" evidence="8">
    <location>
        <begin position="884"/>
        <end position="924"/>
    </location>
</feature>
<feature type="compositionally biased region" description="Polar residues" evidence="8">
    <location>
        <begin position="906"/>
        <end position="924"/>
    </location>
</feature>
<evidence type="ECO:0000256" key="1">
    <source>
        <dbReference type="ARBA" id="ARBA00004123"/>
    </source>
</evidence>
<proteinExistence type="predicted"/>
<evidence type="ECO:0000313" key="11">
    <source>
        <dbReference type="EMBL" id="KFM59802.1"/>
    </source>
</evidence>
<feature type="compositionally biased region" description="Basic residues" evidence="8">
    <location>
        <begin position="1898"/>
        <end position="1909"/>
    </location>
</feature>
<dbReference type="GO" id="GO:0034728">
    <property type="term" value="P:nucleosome organization"/>
    <property type="evidence" value="ECO:0007669"/>
    <property type="project" value="UniProtKB-ARBA"/>
</dbReference>